<feature type="compositionally biased region" description="Basic and acidic residues" evidence="1">
    <location>
        <begin position="454"/>
        <end position="463"/>
    </location>
</feature>
<gene>
    <name evidence="2" type="ORF">FSARC_13977</name>
</gene>
<protein>
    <submittedName>
        <fullName evidence="2">Uncharacterized protein</fullName>
    </submittedName>
</protein>
<feature type="region of interest" description="Disordered" evidence="1">
    <location>
        <begin position="441"/>
        <end position="463"/>
    </location>
</feature>
<evidence type="ECO:0000313" key="3">
    <source>
        <dbReference type="Proteomes" id="UP000622797"/>
    </source>
</evidence>
<evidence type="ECO:0000256" key="1">
    <source>
        <dbReference type="SAM" id="MobiDB-lite"/>
    </source>
</evidence>
<accession>A0A8H4WRH7</accession>
<dbReference type="AlphaFoldDB" id="A0A8H4WRH7"/>
<keyword evidence="3" id="KW-1185">Reference proteome</keyword>
<reference evidence="2" key="1">
    <citation type="journal article" date="2020" name="BMC Genomics">
        <title>Correction to: Identification and distribution of gene clusters required for synthesis of sphingolipid metabolism inhibitors in diverse species of the filamentous fungus Fusarium.</title>
        <authorList>
            <person name="Kim H.S."/>
            <person name="Lohmar J.M."/>
            <person name="Busman M."/>
            <person name="Brown D.W."/>
            <person name="Naumann T.A."/>
            <person name="Divon H.H."/>
            <person name="Lysoe E."/>
            <person name="Uhlig S."/>
            <person name="Proctor R.H."/>
        </authorList>
    </citation>
    <scope>NUCLEOTIDE SEQUENCE</scope>
    <source>
        <strain evidence="2">NRRL 20472</strain>
    </source>
</reference>
<dbReference type="CDD" id="cd00303">
    <property type="entry name" value="retropepsin_like"/>
    <property type="match status" value="1"/>
</dbReference>
<dbReference type="Proteomes" id="UP000622797">
    <property type="component" value="Unassembled WGS sequence"/>
</dbReference>
<reference evidence="2" key="2">
    <citation type="submission" date="2020-05" db="EMBL/GenBank/DDBJ databases">
        <authorList>
            <person name="Kim H.-S."/>
            <person name="Proctor R.H."/>
            <person name="Brown D.W."/>
        </authorList>
    </citation>
    <scope>NUCLEOTIDE SEQUENCE</scope>
    <source>
        <strain evidence="2">NRRL 20472</strain>
    </source>
</reference>
<evidence type="ECO:0000313" key="2">
    <source>
        <dbReference type="EMBL" id="KAF4947356.1"/>
    </source>
</evidence>
<dbReference type="OrthoDB" id="5426765at2759"/>
<dbReference type="Gene3D" id="2.40.70.10">
    <property type="entry name" value="Acid Proteases"/>
    <property type="match status" value="1"/>
</dbReference>
<proteinExistence type="predicted"/>
<organism evidence="2 3">
    <name type="scientific">Fusarium sarcochroum</name>
    <dbReference type="NCBI Taxonomy" id="1208366"/>
    <lineage>
        <taxon>Eukaryota</taxon>
        <taxon>Fungi</taxon>
        <taxon>Dikarya</taxon>
        <taxon>Ascomycota</taxon>
        <taxon>Pezizomycotina</taxon>
        <taxon>Sordariomycetes</taxon>
        <taxon>Hypocreomycetidae</taxon>
        <taxon>Hypocreales</taxon>
        <taxon>Nectriaceae</taxon>
        <taxon>Fusarium</taxon>
        <taxon>Fusarium lateritium species complex</taxon>
    </lineage>
</organism>
<name>A0A8H4WRH7_9HYPO</name>
<feature type="compositionally biased region" description="Polar residues" evidence="1">
    <location>
        <begin position="414"/>
        <end position="425"/>
    </location>
</feature>
<feature type="region of interest" description="Disordered" evidence="1">
    <location>
        <begin position="406"/>
        <end position="427"/>
    </location>
</feature>
<dbReference type="InterPro" id="IPR021109">
    <property type="entry name" value="Peptidase_aspartic_dom_sf"/>
</dbReference>
<sequence>MEALGISASVLGAASFTKSVIANLPRDLSNRDVPDRLWVIQNTISQGAAILPELNADEVRQDTTALCLSNYQENLSRLNAVIEKGKKGGVRSLLLSGEVDRLIKELEGWAELFIREISQWQTLRMHEIMIENLHISSKNNAMMSELLAICHQNNDTFSSGMDLIIQKGICNDSATVEPGPSNPSNLTSNSRFNAITPKFVGHFTASTDTAKMASTVSKNLEEASRRLRELSMMGTDRSFTFPFIIVPDDPQEPSPTPLRVKLDSGCELNWISSRILERTQLANKSTKIESPKAWLGFNGDGGLIVAQRAITLTWYSVNAAYTHRHEFLVHDDVPFDVVLGSEFIIEESWKKSFNDPVLALRYSDLSDEQLDEIHSKARQNKEETEAQKKIERAIRAKDRQMRRMLNASRAGTPKFSQTPAFSQTISRRDSMATIPFASSPLAPALGVQESQPIDAERVGSLES</sequence>
<dbReference type="EMBL" id="JABEXW010001108">
    <property type="protein sequence ID" value="KAF4947356.1"/>
    <property type="molecule type" value="Genomic_DNA"/>
</dbReference>
<comment type="caution">
    <text evidence="2">The sequence shown here is derived from an EMBL/GenBank/DDBJ whole genome shotgun (WGS) entry which is preliminary data.</text>
</comment>